<keyword evidence="5" id="KW-1185">Reference proteome</keyword>
<gene>
    <name evidence="4" type="ORF">EHS24_009001</name>
</gene>
<feature type="compositionally biased region" description="Basic and acidic residues" evidence="3">
    <location>
        <begin position="88"/>
        <end position="97"/>
    </location>
</feature>
<feature type="region of interest" description="Disordered" evidence="3">
    <location>
        <begin position="69"/>
        <end position="102"/>
    </location>
</feature>
<dbReference type="EMBL" id="RSCE01000008">
    <property type="protein sequence ID" value="RSH80423.1"/>
    <property type="molecule type" value="Genomic_DNA"/>
</dbReference>
<keyword evidence="2" id="KW-0808">Transferase</keyword>
<dbReference type="SUPFAM" id="SSF89796">
    <property type="entry name" value="CoA-transferase family III (CaiB/BaiF)"/>
    <property type="match status" value="1"/>
</dbReference>
<dbReference type="Pfam" id="PF02515">
    <property type="entry name" value="CoA_transf_3"/>
    <property type="match status" value="1"/>
</dbReference>
<evidence type="ECO:0000256" key="3">
    <source>
        <dbReference type="SAM" id="MobiDB-lite"/>
    </source>
</evidence>
<evidence type="ECO:0000313" key="5">
    <source>
        <dbReference type="Proteomes" id="UP000279236"/>
    </source>
</evidence>
<dbReference type="GO" id="GO:0005739">
    <property type="term" value="C:mitochondrion"/>
    <property type="evidence" value="ECO:0007669"/>
    <property type="project" value="TreeGrafter"/>
</dbReference>
<dbReference type="InterPro" id="IPR023606">
    <property type="entry name" value="CoA-Trfase_III_dom_1_sf"/>
</dbReference>
<sequence>MLAGALGLRSITAVTPRAARIASVPRTYRFTVSNGRRTFSVAAGAADRPLSGIKIVDLTRVLAGPTDVIKVESPSGDDTRAWRPPSAKLKEGPDVPRPDLPPESAYFMQANRNKRSVTLNLKSEEGQKIIHKMLEDADVFMENYVPGKLAKFGLSYEQVKKINPRIIYCSVTGYGSTGPYASAPGYDVVIEAEAGLMHITGERGGTPVKVGVAVTDILTGHYAVSGVLAALIQRGKTGKGTWVECSLFESQIASLANIGANYLIAGQEATRWGTSHPSIVPYQVFPTKDSYIMLSAGNDGQFVTLCSPEVLNKPEWAKDKTFSTNASRVANRDLMVSLITDVLSVHTTDEWVERLTGKGLPFAPINNIAQTFAHPQAKALEVVEEVDHPRAGKIKLAAAPVTYNGSKYKAYRPPPYLGEHTDEVLAEFGYTEAQIAEFHKAGAV</sequence>
<dbReference type="InterPro" id="IPR044855">
    <property type="entry name" value="CoA-Trfase_III_dom3_sf"/>
</dbReference>
<organism evidence="4 5">
    <name type="scientific">Apiotrichum porosum</name>
    <dbReference type="NCBI Taxonomy" id="105984"/>
    <lineage>
        <taxon>Eukaryota</taxon>
        <taxon>Fungi</taxon>
        <taxon>Dikarya</taxon>
        <taxon>Basidiomycota</taxon>
        <taxon>Agaricomycotina</taxon>
        <taxon>Tremellomycetes</taxon>
        <taxon>Trichosporonales</taxon>
        <taxon>Trichosporonaceae</taxon>
        <taxon>Apiotrichum</taxon>
    </lineage>
</organism>
<dbReference type="AlphaFoldDB" id="A0A427XNP1"/>
<protein>
    <recommendedName>
        <fullName evidence="6">L-carnitine dehydratase/bile acid-inducible protein F</fullName>
    </recommendedName>
</protein>
<dbReference type="OrthoDB" id="5863171at2759"/>
<dbReference type="PANTHER" id="PTHR48207">
    <property type="entry name" value="SUCCINATE--HYDROXYMETHYLGLUTARATE COA-TRANSFERASE"/>
    <property type="match status" value="1"/>
</dbReference>
<accession>A0A427XNP1</accession>
<evidence type="ECO:0000256" key="2">
    <source>
        <dbReference type="ARBA" id="ARBA00022679"/>
    </source>
</evidence>
<evidence type="ECO:0000256" key="1">
    <source>
        <dbReference type="ARBA" id="ARBA00008383"/>
    </source>
</evidence>
<dbReference type="Gene3D" id="3.40.50.10540">
    <property type="entry name" value="Crotonobetainyl-coa:carnitine coa-transferase, domain 1"/>
    <property type="match status" value="1"/>
</dbReference>
<dbReference type="GeneID" id="39593544"/>
<dbReference type="GO" id="GO:0047369">
    <property type="term" value="F:succinate-hydroxymethylglutarate CoA-transferase activity"/>
    <property type="evidence" value="ECO:0007669"/>
    <property type="project" value="TreeGrafter"/>
</dbReference>
<evidence type="ECO:0008006" key="6">
    <source>
        <dbReference type="Google" id="ProtNLM"/>
    </source>
</evidence>
<comment type="similarity">
    <text evidence="1">Belongs to the CoA-transferase III family.</text>
</comment>
<comment type="caution">
    <text evidence="4">The sequence shown here is derived from an EMBL/GenBank/DDBJ whole genome shotgun (WGS) entry which is preliminary data.</text>
</comment>
<name>A0A427XNP1_9TREE</name>
<reference evidence="4 5" key="1">
    <citation type="submission" date="2018-11" db="EMBL/GenBank/DDBJ databases">
        <title>Genome sequence of Apiotrichum porosum DSM 27194.</title>
        <authorList>
            <person name="Aliyu H."/>
            <person name="Gorte O."/>
            <person name="Ochsenreither K."/>
        </authorList>
    </citation>
    <scope>NUCLEOTIDE SEQUENCE [LARGE SCALE GENOMIC DNA]</scope>
    <source>
        <strain evidence="4 5">DSM 27194</strain>
    </source>
</reference>
<evidence type="ECO:0000313" key="4">
    <source>
        <dbReference type="EMBL" id="RSH80423.1"/>
    </source>
</evidence>
<dbReference type="Gene3D" id="3.30.1540.10">
    <property type="entry name" value="formyl-coa transferase, domain 3"/>
    <property type="match status" value="1"/>
</dbReference>
<proteinExistence type="inferred from homology"/>
<dbReference type="RefSeq" id="XP_028475370.1">
    <property type="nucleotide sequence ID" value="XM_028624298.1"/>
</dbReference>
<dbReference type="InterPro" id="IPR050483">
    <property type="entry name" value="CoA-transferase_III_domain"/>
</dbReference>
<dbReference type="Proteomes" id="UP000279236">
    <property type="component" value="Unassembled WGS sequence"/>
</dbReference>
<dbReference type="PANTHER" id="PTHR48207:SF3">
    <property type="entry name" value="SUCCINATE--HYDROXYMETHYLGLUTARATE COA-TRANSFERASE"/>
    <property type="match status" value="1"/>
</dbReference>
<dbReference type="InterPro" id="IPR003673">
    <property type="entry name" value="CoA-Trfase_fam_III"/>
</dbReference>
<dbReference type="STRING" id="105984.A0A427XNP1"/>